<reference evidence="5" key="1">
    <citation type="submission" date="2014-08" db="EMBL/GenBank/DDBJ databases">
        <title>Draft genome sequences of Sphingobium herbicidovorans.</title>
        <authorList>
            <person name="Gan H.M."/>
            <person name="Gan H.Y."/>
            <person name="Savka M.A."/>
        </authorList>
    </citation>
    <scope>NUCLEOTIDE SEQUENCE [LARGE SCALE GENOMIC DNA]</scope>
    <source>
        <strain evidence="5">NBRC 16415</strain>
    </source>
</reference>
<evidence type="ECO:0000256" key="3">
    <source>
        <dbReference type="SAM" id="Phobius"/>
    </source>
</evidence>
<dbReference type="eggNOG" id="COG5001">
    <property type="taxonomic scope" value="Bacteria"/>
</dbReference>
<dbReference type="Pfam" id="PF00990">
    <property type="entry name" value="GGDEF"/>
    <property type="match status" value="1"/>
</dbReference>
<dbReference type="SUPFAM" id="SSF55073">
    <property type="entry name" value="Nucleotide cyclase"/>
    <property type="match status" value="1"/>
</dbReference>
<dbReference type="SMART" id="SM00267">
    <property type="entry name" value="GGDEF"/>
    <property type="match status" value="1"/>
</dbReference>
<dbReference type="EMBL" id="JFZA02000010">
    <property type="protein sequence ID" value="KFG90795.1"/>
    <property type="molecule type" value="Genomic_DNA"/>
</dbReference>
<evidence type="ECO:0000313" key="5">
    <source>
        <dbReference type="EMBL" id="KFG90795.1"/>
    </source>
</evidence>
<dbReference type="PANTHER" id="PTHR45138:SF9">
    <property type="entry name" value="DIGUANYLATE CYCLASE DGCM-RELATED"/>
    <property type="match status" value="1"/>
</dbReference>
<dbReference type="InterPro" id="IPR043128">
    <property type="entry name" value="Rev_trsase/Diguanyl_cyclase"/>
</dbReference>
<dbReference type="CDD" id="cd01949">
    <property type="entry name" value="GGDEF"/>
    <property type="match status" value="1"/>
</dbReference>
<dbReference type="GO" id="GO:0052621">
    <property type="term" value="F:diguanylate cyclase activity"/>
    <property type="evidence" value="ECO:0007669"/>
    <property type="project" value="UniProtKB-EC"/>
</dbReference>
<gene>
    <name evidence="5" type="ORF">BV98_001326</name>
</gene>
<dbReference type="Gene3D" id="3.30.70.270">
    <property type="match status" value="1"/>
</dbReference>
<accession>A0A086PBM7</accession>
<dbReference type="PANTHER" id="PTHR45138">
    <property type="entry name" value="REGULATORY COMPONENTS OF SENSORY TRANSDUCTION SYSTEM"/>
    <property type="match status" value="1"/>
</dbReference>
<dbReference type="AlphaFoldDB" id="A0A086PBM7"/>
<keyword evidence="3" id="KW-1133">Transmembrane helix</keyword>
<dbReference type="InterPro" id="IPR050469">
    <property type="entry name" value="Diguanylate_Cyclase"/>
</dbReference>
<protein>
    <recommendedName>
        <fullName evidence="1">diguanylate cyclase</fullName>
        <ecNumber evidence="1">2.7.7.65</ecNumber>
    </recommendedName>
</protein>
<dbReference type="InterPro" id="IPR029787">
    <property type="entry name" value="Nucleotide_cyclase"/>
</dbReference>
<dbReference type="EC" id="2.7.7.65" evidence="1"/>
<proteinExistence type="predicted"/>
<dbReference type="STRING" id="76947.GCA_002080435_04022"/>
<keyword evidence="6" id="KW-1185">Reference proteome</keyword>
<name>A0A086PBM7_SPHHM</name>
<evidence type="ECO:0000256" key="2">
    <source>
        <dbReference type="ARBA" id="ARBA00034247"/>
    </source>
</evidence>
<comment type="caution">
    <text evidence="5">The sequence shown here is derived from an EMBL/GenBank/DDBJ whole genome shotgun (WGS) entry which is preliminary data.</text>
</comment>
<evidence type="ECO:0000313" key="6">
    <source>
        <dbReference type="Proteomes" id="UP000024284"/>
    </source>
</evidence>
<keyword evidence="3" id="KW-0472">Membrane</keyword>
<comment type="catalytic activity">
    <reaction evidence="2">
        <text>2 GTP = 3',3'-c-di-GMP + 2 diphosphate</text>
        <dbReference type="Rhea" id="RHEA:24898"/>
        <dbReference type="ChEBI" id="CHEBI:33019"/>
        <dbReference type="ChEBI" id="CHEBI:37565"/>
        <dbReference type="ChEBI" id="CHEBI:58805"/>
        <dbReference type="EC" id="2.7.7.65"/>
    </reaction>
</comment>
<feature type="domain" description="GGDEF" evidence="4">
    <location>
        <begin position="159"/>
        <end position="290"/>
    </location>
</feature>
<dbReference type="InterPro" id="IPR000160">
    <property type="entry name" value="GGDEF_dom"/>
</dbReference>
<evidence type="ECO:0000256" key="1">
    <source>
        <dbReference type="ARBA" id="ARBA00012528"/>
    </source>
</evidence>
<feature type="transmembrane region" description="Helical" evidence="3">
    <location>
        <begin position="97"/>
        <end position="118"/>
    </location>
</feature>
<dbReference type="Proteomes" id="UP000024284">
    <property type="component" value="Unassembled WGS sequence"/>
</dbReference>
<sequence length="310" mass="33575">MNWGMCVSSHLPGGRLAAQLEALSREGVWLAIVAGTAVVAFLDYHMPAAGMTSVYIVIICGASWGLGAREGYFVAANAAFLSAASAFQDGPLTNPDIIMRVGIRVVAFLFLAATITSFRRSYDRQRFLAHHDPMTRVLNKEAFEQRAQKLIDDAACEGIMLLLIVLDLDDFKSVNSRGGHQAGDEVIRKFAAGLLAARRKEDLVGRIGGDEFSYLTRVASAKEGADVASSLHACLTAVLAKGRYPVTCSLGVQLIAPGGRQTFKQLTHAADFAMYDAKRAGKDRVRSYETERSNEINSPPDTQLIAEYAK</sequence>
<dbReference type="PROSITE" id="PS50887">
    <property type="entry name" value="GGDEF"/>
    <property type="match status" value="1"/>
</dbReference>
<dbReference type="NCBIfam" id="TIGR00254">
    <property type="entry name" value="GGDEF"/>
    <property type="match status" value="1"/>
</dbReference>
<organism evidence="5 6">
    <name type="scientific">Sphingobium herbicidovorans (strain ATCC 700291 / DSM 11019 / CCUG 56400 / KCTC 2939 / LMG 18315 / NBRC 16415 / MH)</name>
    <name type="common">Sphingomonas herbicidovorans</name>
    <dbReference type="NCBI Taxonomy" id="1219045"/>
    <lineage>
        <taxon>Bacteria</taxon>
        <taxon>Pseudomonadati</taxon>
        <taxon>Pseudomonadota</taxon>
        <taxon>Alphaproteobacteria</taxon>
        <taxon>Sphingomonadales</taxon>
        <taxon>Sphingomonadaceae</taxon>
        <taxon>Sphingobium</taxon>
    </lineage>
</organism>
<evidence type="ECO:0000259" key="4">
    <source>
        <dbReference type="PROSITE" id="PS50887"/>
    </source>
</evidence>
<feature type="transmembrane region" description="Helical" evidence="3">
    <location>
        <begin position="49"/>
        <end position="67"/>
    </location>
</feature>
<dbReference type="PATRIC" id="fig|1219045.3.peg.1359"/>
<keyword evidence="3" id="KW-0812">Transmembrane</keyword>